<accession>A0A0C9YYH3</accession>
<sequence length="698" mass="74997">METGSTSASSAQEIEESLDALLDRARRSQSPLPQQLFSLVAAFIPSHPPPLHTKAYLVLSTLCQNVRSSASEKNQQEEAGTESLARIFQPLIASRLSESKDSDIITGVSFLYALFQVDRQSASYIFQDDGFVDLLSTLIVSPSPPLSLAVARLFAQASGHKTCRMVFPTEVVTWLRSQSRQAGDHAIRAAGILALIKLSRGTTSDSSGPVESPSLGNVERQDEEFTAQLMEMIVGNTDTRTFVNDAVEGLTYLSVAPPIKQSLADTAVLRTLFTLVQKRTKSAGLPDHATVLYGVLAITANICAYKPRLSQEERQVAKLHKLAQGGKQSDSQGDEELSHPLDADIHVQTRCRTAIDSGILGVLAVAAGAESAASRDLVGRIYLSLVEDKRNRGRILQGGGVKNLSRTIKSYPSSSPDSLPSEALVPIQALAKLAITSSPIQVFGPNEGNMMDAVRPLSQLVLHPSASTLQQFEAMMALTNLASHSPVCASKVASFPNLLNRVELLLLDDHTLVRRASSELICNLIAGSDEVFARYGGKEGNDQLRTSKIQLLIAMSDVEDLPTRLAASGALAMLTGTPGACRAVFELQRERHRAFSVIGRLIDPSVQIGDAEGESEATPVKGDPGLVHRGVVCVRNILSAEKSLSHTELVEEVERAGLFMVFSKLLNGDLGSYDSTILQSAAEVAKMLADVSTRVARD</sequence>
<feature type="domain" description="UNC-45/Cro1/She4 central" evidence="3">
    <location>
        <begin position="37"/>
        <end position="198"/>
    </location>
</feature>
<dbReference type="GO" id="GO:0051879">
    <property type="term" value="F:Hsp90 protein binding"/>
    <property type="evidence" value="ECO:0007669"/>
    <property type="project" value="TreeGrafter"/>
</dbReference>
<dbReference type="Proteomes" id="UP000054018">
    <property type="component" value="Unassembled WGS sequence"/>
</dbReference>
<name>A0A0C9YYH3_9AGAM</name>
<dbReference type="Gene3D" id="1.25.10.10">
    <property type="entry name" value="Leucine-rich Repeat Variant"/>
    <property type="match status" value="1"/>
</dbReference>
<organism evidence="4 5">
    <name type="scientific">Pisolithus microcarpus 441</name>
    <dbReference type="NCBI Taxonomy" id="765257"/>
    <lineage>
        <taxon>Eukaryota</taxon>
        <taxon>Fungi</taxon>
        <taxon>Dikarya</taxon>
        <taxon>Basidiomycota</taxon>
        <taxon>Agaricomycotina</taxon>
        <taxon>Agaricomycetes</taxon>
        <taxon>Agaricomycetidae</taxon>
        <taxon>Boletales</taxon>
        <taxon>Sclerodermatineae</taxon>
        <taxon>Pisolithaceae</taxon>
        <taxon>Pisolithus</taxon>
    </lineage>
</organism>
<dbReference type="AlphaFoldDB" id="A0A0C9YYH3"/>
<dbReference type="InterPro" id="IPR024660">
    <property type="entry name" value="UCS_central_dom"/>
</dbReference>
<keyword evidence="5" id="KW-1185">Reference proteome</keyword>
<dbReference type="InterPro" id="IPR016024">
    <property type="entry name" value="ARM-type_fold"/>
</dbReference>
<dbReference type="STRING" id="765257.A0A0C9YYH3"/>
<evidence type="ECO:0000313" key="4">
    <source>
        <dbReference type="EMBL" id="KIK30185.1"/>
    </source>
</evidence>
<evidence type="ECO:0000313" key="5">
    <source>
        <dbReference type="Proteomes" id="UP000054018"/>
    </source>
</evidence>
<dbReference type="EMBL" id="KN833687">
    <property type="protein sequence ID" value="KIK30185.1"/>
    <property type="molecule type" value="Genomic_DNA"/>
</dbReference>
<dbReference type="GO" id="GO:0005737">
    <property type="term" value="C:cytoplasm"/>
    <property type="evidence" value="ECO:0007669"/>
    <property type="project" value="UniProtKB-SubCell"/>
</dbReference>
<protein>
    <recommendedName>
        <fullName evidence="3">UNC-45/Cro1/She4 central domain-containing protein</fullName>
    </recommendedName>
</protein>
<reference evidence="5" key="2">
    <citation type="submission" date="2015-01" db="EMBL/GenBank/DDBJ databases">
        <title>Evolutionary Origins and Diversification of the Mycorrhizal Mutualists.</title>
        <authorList>
            <consortium name="DOE Joint Genome Institute"/>
            <consortium name="Mycorrhizal Genomics Consortium"/>
            <person name="Kohler A."/>
            <person name="Kuo A."/>
            <person name="Nagy L.G."/>
            <person name="Floudas D."/>
            <person name="Copeland A."/>
            <person name="Barry K.W."/>
            <person name="Cichocki N."/>
            <person name="Veneault-Fourrey C."/>
            <person name="LaButti K."/>
            <person name="Lindquist E.A."/>
            <person name="Lipzen A."/>
            <person name="Lundell T."/>
            <person name="Morin E."/>
            <person name="Murat C."/>
            <person name="Riley R."/>
            <person name="Ohm R."/>
            <person name="Sun H."/>
            <person name="Tunlid A."/>
            <person name="Henrissat B."/>
            <person name="Grigoriev I.V."/>
            <person name="Hibbett D.S."/>
            <person name="Martin F."/>
        </authorList>
    </citation>
    <scope>NUCLEOTIDE SEQUENCE [LARGE SCALE GENOMIC DNA]</scope>
    <source>
        <strain evidence="5">441</strain>
    </source>
</reference>
<dbReference type="Pfam" id="PF11701">
    <property type="entry name" value="UNC45-central"/>
    <property type="match status" value="1"/>
</dbReference>
<evidence type="ECO:0000256" key="2">
    <source>
        <dbReference type="ARBA" id="ARBA00022490"/>
    </source>
</evidence>
<dbReference type="InterPro" id="IPR011989">
    <property type="entry name" value="ARM-like"/>
</dbReference>
<proteinExistence type="predicted"/>
<dbReference type="OrthoDB" id="199930at2759"/>
<dbReference type="HOGENOM" id="CLU_016305_1_0_1"/>
<comment type="subcellular location">
    <subcellularLocation>
        <location evidence="1">Cytoplasm</location>
    </subcellularLocation>
</comment>
<evidence type="ECO:0000259" key="3">
    <source>
        <dbReference type="Pfam" id="PF11701"/>
    </source>
</evidence>
<dbReference type="SUPFAM" id="SSF48371">
    <property type="entry name" value="ARM repeat"/>
    <property type="match status" value="1"/>
</dbReference>
<dbReference type="PANTHER" id="PTHR45994">
    <property type="entry name" value="FI21225P1"/>
    <property type="match status" value="1"/>
</dbReference>
<evidence type="ECO:0000256" key="1">
    <source>
        <dbReference type="ARBA" id="ARBA00004496"/>
    </source>
</evidence>
<gene>
    <name evidence="4" type="ORF">PISMIDRAFT_88088</name>
</gene>
<dbReference type="PANTHER" id="PTHR45994:SF1">
    <property type="entry name" value="FI21225P1"/>
    <property type="match status" value="1"/>
</dbReference>
<reference evidence="4 5" key="1">
    <citation type="submission" date="2014-04" db="EMBL/GenBank/DDBJ databases">
        <authorList>
            <consortium name="DOE Joint Genome Institute"/>
            <person name="Kuo A."/>
            <person name="Kohler A."/>
            <person name="Costa M.D."/>
            <person name="Nagy L.G."/>
            <person name="Floudas D."/>
            <person name="Copeland A."/>
            <person name="Barry K.W."/>
            <person name="Cichocki N."/>
            <person name="Veneault-Fourrey C."/>
            <person name="LaButti K."/>
            <person name="Lindquist E.A."/>
            <person name="Lipzen A."/>
            <person name="Lundell T."/>
            <person name="Morin E."/>
            <person name="Murat C."/>
            <person name="Sun H."/>
            <person name="Tunlid A."/>
            <person name="Henrissat B."/>
            <person name="Grigoriev I.V."/>
            <person name="Hibbett D.S."/>
            <person name="Martin F."/>
            <person name="Nordberg H.P."/>
            <person name="Cantor M.N."/>
            <person name="Hua S.X."/>
        </authorList>
    </citation>
    <scope>NUCLEOTIDE SEQUENCE [LARGE SCALE GENOMIC DNA]</scope>
    <source>
        <strain evidence="4 5">441</strain>
    </source>
</reference>
<keyword evidence="2" id="KW-0963">Cytoplasm</keyword>